<organism evidence="1 2">
    <name type="scientific">Suttonella ornithocola</name>
    <dbReference type="NCBI Taxonomy" id="279832"/>
    <lineage>
        <taxon>Bacteria</taxon>
        <taxon>Pseudomonadati</taxon>
        <taxon>Pseudomonadota</taxon>
        <taxon>Gammaproteobacteria</taxon>
        <taxon>Cardiobacteriales</taxon>
        <taxon>Cardiobacteriaceae</taxon>
        <taxon>Suttonella</taxon>
    </lineage>
</organism>
<evidence type="ECO:0000313" key="2">
    <source>
        <dbReference type="Proteomes" id="UP000254601"/>
    </source>
</evidence>
<dbReference type="EMBL" id="UHIC01000001">
    <property type="protein sequence ID" value="SUO95644.1"/>
    <property type="molecule type" value="Genomic_DNA"/>
</dbReference>
<proteinExistence type="predicted"/>
<sequence length="180" mass="20339">MNIVLTFNMRLQPQDRHDLEDVLDQFLEDENLGEIVGGGTSISKEGEPESCDISIDLNHDDNLEKIIHLLTQMNVVAKGSSYRIGEESSNSFGTLVGVAIYLNGTDLADEVYQENDVNDLISEILDEMGENNRIFSWWDGPRETAFYFYGQELAPLMAVLQEKQQTHPLCEKSRLVVLVE</sequence>
<reference evidence="1 2" key="1">
    <citation type="submission" date="2018-06" db="EMBL/GenBank/DDBJ databases">
        <authorList>
            <consortium name="Pathogen Informatics"/>
            <person name="Doyle S."/>
        </authorList>
    </citation>
    <scope>NUCLEOTIDE SEQUENCE [LARGE SCALE GENOMIC DNA]</scope>
    <source>
        <strain evidence="1 2">NCTC13337</strain>
    </source>
</reference>
<accession>A0A380MTX4</accession>
<dbReference type="Proteomes" id="UP000254601">
    <property type="component" value="Unassembled WGS sequence"/>
</dbReference>
<gene>
    <name evidence="1" type="ORF">NCTC13337_01516</name>
</gene>
<keyword evidence="2" id="KW-1185">Reference proteome</keyword>
<dbReference type="OrthoDB" id="5194749at2"/>
<evidence type="ECO:0000313" key="1">
    <source>
        <dbReference type="EMBL" id="SUO95644.1"/>
    </source>
</evidence>
<dbReference type="RefSeq" id="WP_072576402.1">
    <property type="nucleotide sequence ID" value="NZ_LWHB01000068.1"/>
</dbReference>
<name>A0A380MTX4_9GAMM</name>
<protein>
    <submittedName>
        <fullName evidence="1">Uncharacterized protein</fullName>
    </submittedName>
</protein>
<dbReference type="AlphaFoldDB" id="A0A380MTX4"/>